<dbReference type="InterPro" id="IPR038140">
    <property type="entry name" value="DotD_sf"/>
</dbReference>
<comment type="caution">
    <text evidence="2">The sequence shown here is derived from an EMBL/GenBank/DDBJ whole genome shotgun (WGS) entry which is preliminary data.</text>
</comment>
<feature type="chain" id="PRO_5034275978" evidence="1">
    <location>
        <begin position="25"/>
        <end position="159"/>
    </location>
</feature>
<accession>A0A8E1RZN5</accession>
<dbReference type="Gene3D" id="3.55.50.60">
    <property type="entry name" value="DotD protein"/>
    <property type="match status" value="1"/>
</dbReference>
<proteinExistence type="predicted"/>
<dbReference type="PROSITE" id="PS51257">
    <property type="entry name" value="PROKAR_LIPOPROTEIN"/>
    <property type="match status" value="1"/>
</dbReference>
<evidence type="ECO:0000313" key="3">
    <source>
        <dbReference type="Proteomes" id="UP000071979"/>
    </source>
</evidence>
<sequence length="159" mass="17338">MKRLLIAAALLPAALLCGCQQPVARQLPSTTAPAAPERPVSQQLSQLWMEGNLSTDAPLPVMAIRADSDRLSFSWNGDAVELLSALARARGQVFSYAGVRLPLPVDIEVQGVTYANVLRMIEMQTAWRATIVTYPGQMVLQFMSSLPAEPVRHKKGGRR</sequence>
<dbReference type="RefSeq" id="WP_058776635.1">
    <property type="nucleotide sequence ID" value="NZ_LDSA01000011.1"/>
</dbReference>
<keyword evidence="1" id="KW-0732">Signal</keyword>
<dbReference type="AlphaFoldDB" id="A0A8E1RZN5"/>
<protein>
    <submittedName>
        <fullName evidence="2">Conjugal transfer protein TraH</fullName>
    </submittedName>
</protein>
<dbReference type="Pfam" id="PF16816">
    <property type="entry name" value="DotD"/>
    <property type="match status" value="1"/>
</dbReference>
<evidence type="ECO:0000256" key="1">
    <source>
        <dbReference type="SAM" id="SignalP"/>
    </source>
</evidence>
<dbReference type="Proteomes" id="UP000071979">
    <property type="component" value="Unassembled WGS sequence"/>
</dbReference>
<dbReference type="EMBL" id="LDSE01000015">
    <property type="protein sequence ID" value="KTS68303.1"/>
    <property type="molecule type" value="Genomic_DNA"/>
</dbReference>
<dbReference type="InterPro" id="IPR031817">
    <property type="entry name" value="DotD"/>
</dbReference>
<evidence type="ECO:0000313" key="2">
    <source>
        <dbReference type="EMBL" id="KTS68303.1"/>
    </source>
</evidence>
<name>A0A8E1RZN5_9GAMM</name>
<gene>
    <name evidence="2" type="ORF">SA3R_08105</name>
</gene>
<reference evidence="2 3" key="1">
    <citation type="journal article" date="2016" name="Front. Microbiol.">
        <title>Genomic Resource of Rice Seed Associated Bacteria.</title>
        <authorList>
            <person name="Midha S."/>
            <person name="Bansal K."/>
            <person name="Sharma S."/>
            <person name="Kumar N."/>
            <person name="Patil P.P."/>
            <person name="Chaudhry V."/>
            <person name="Patil P.B."/>
        </authorList>
    </citation>
    <scope>NUCLEOTIDE SEQUENCE [LARGE SCALE GENOMIC DNA]</scope>
    <source>
        <strain evidence="2 3">SA3</strain>
    </source>
</reference>
<organism evidence="2 3">
    <name type="scientific">Pantoea dispersa</name>
    <dbReference type="NCBI Taxonomy" id="59814"/>
    <lineage>
        <taxon>Bacteria</taxon>
        <taxon>Pseudomonadati</taxon>
        <taxon>Pseudomonadota</taxon>
        <taxon>Gammaproteobacteria</taxon>
        <taxon>Enterobacterales</taxon>
        <taxon>Erwiniaceae</taxon>
        <taxon>Pantoea</taxon>
    </lineage>
</organism>
<feature type="signal peptide" evidence="1">
    <location>
        <begin position="1"/>
        <end position="24"/>
    </location>
</feature>